<dbReference type="InterPro" id="IPR014729">
    <property type="entry name" value="Rossmann-like_a/b/a_fold"/>
</dbReference>
<dbReference type="HOGENOM" id="CLU_673947_0_0_9"/>
<dbReference type="GO" id="GO:0008033">
    <property type="term" value="P:tRNA processing"/>
    <property type="evidence" value="ECO:0007669"/>
    <property type="project" value="UniProtKB-KW"/>
</dbReference>
<gene>
    <name evidence="2" type="ORF">EubceDRAFT1_1826</name>
</gene>
<dbReference type="Pfam" id="PF05636">
    <property type="entry name" value="HIGH_NTase1"/>
    <property type="match status" value="1"/>
</dbReference>
<sequence length="408" mass="47033">MKIVAYIEDGYLHRSLTDEIVTRIREVTKADAMLVISEGNFLPEGTPVSVPHDVRAEEQVKNGADLVLELPVTSSLSGSGGRNEGIVALIRKLDCVDEIAIIYNPVDEEKEEETQRLMWKCAEAIADDEKEYRARIIEALKEESYFLDAQVNALVACVPEAKKILNRSENVMSIRIMSAMVHLEDLPKITFLNVKSIIDRVVHETLLTILDENFLAEHMHQGYLRKYDRNAADILQTMMKRKSESEMRDYMLTIAGKTEFAAEVILAHKSDIEAIHSFEEIVKKMERWLYGYLDKVAHKKAREDNTKVQEEMEKLEAQGMSRMAMRLYLLHVILNVKTEDMIHFSRNAFCPYVNVIDQSETGETIRLQLEKNSQIHFVNHEQLHTRGLENDETEYYLDIDRRAEILAF</sequence>
<dbReference type="EMBL" id="CM001487">
    <property type="protein sequence ID" value="EIM57602.1"/>
    <property type="molecule type" value="Genomic_DNA"/>
</dbReference>
<protein>
    <submittedName>
        <fullName evidence="2">Putative nucleotidyltransferase</fullName>
    </submittedName>
</protein>
<evidence type="ECO:0000313" key="3">
    <source>
        <dbReference type="Proteomes" id="UP000005753"/>
    </source>
</evidence>
<evidence type="ECO:0000313" key="2">
    <source>
        <dbReference type="EMBL" id="EIM57602.1"/>
    </source>
</evidence>
<dbReference type="Proteomes" id="UP000005753">
    <property type="component" value="Chromosome"/>
</dbReference>
<organism evidence="2 3">
    <name type="scientific">Eubacterium cellulosolvens (strain ATCC 43171 / JCM 9499 / 6)</name>
    <name type="common">Cillobacterium cellulosolvens</name>
    <dbReference type="NCBI Taxonomy" id="633697"/>
    <lineage>
        <taxon>Bacteria</taxon>
        <taxon>Bacillati</taxon>
        <taxon>Bacillota</taxon>
        <taxon>Clostridia</taxon>
        <taxon>Eubacteriales</taxon>
        <taxon>Eubacteriaceae</taxon>
        <taxon>Eubacterium</taxon>
    </lineage>
</organism>
<name>I5AUX9_EUBC6</name>
<reference evidence="2 3" key="2">
    <citation type="submission" date="2012-02" db="EMBL/GenBank/DDBJ databases">
        <title>Improved High-Quality Draft sequence of Eubacterium cellulosolvens 6.</title>
        <authorList>
            <consortium name="US DOE Joint Genome Institute"/>
            <person name="Lucas S."/>
            <person name="Han J."/>
            <person name="Lapidus A."/>
            <person name="Cheng J.-F."/>
            <person name="Goodwin L."/>
            <person name="Pitluck S."/>
            <person name="Peters L."/>
            <person name="Mikhailova N."/>
            <person name="Gu W."/>
            <person name="Detter J.C."/>
            <person name="Han C."/>
            <person name="Tapia R."/>
            <person name="Land M."/>
            <person name="Hauser L."/>
            <person name="Kyrpides N."/>
            <person name="Ivanova N."/>
            <person name="Pagani I."/>
            <person name="Johnson E."/>
            <person name="Mukhopadhyay B."/>
            <person name="Anderson I."/>
            <person name="Woyke T."/>
        </authorList>
    </citation>
    <scope>NUCLEOTIDE SEQUENCE [LARGE SCALE GENOMIC DNA]</scope>
    <source>
        <strain evidence="2 3">6</strain>
    </source>
</reference>
<keyword evidence="1" id="KW-0819">tRNA processing</keyword>
<dbReference type="PANTHER" id="PTHR37825">
    <property type="entry name" value="TRNA(MET) CYTIDINE ACETATE LIGASE"/>
    <property type="match status" value="1"/>
</dbReference>
<dbReference type="OrthoDB" id="9769796at2"/>
<accession>I5AUX9</accession>
<dbReference type="GO" id="GO:0016740">
    <property type="term" value="F:transferase activity"/>
    <property type="evidence" value="ECO:0007669"/>
    <property type="project" value="UniProtKB-KW"/>
</dbReference>
<dbReference type="STRING" id="633697.EubceDRAFT1_1826"/>
<dbReference type="AlphaFoldDB" id="I5AUX9"/>
<reference evidence="2 3" key="1">
    <citation type="submission" date="2010-08" db="EMBL/GenBank/DDBJ databases">
        <authorList>
            <consortium name="US DOE Joint Genome Institute (JGI-PGF)"/>
            <person name="Lucas S."/>
            <person name="Copeland A."/>
            <person name="Lapidus A."/>
            <person name="Cheng J.-F."/>
            <person name="Bruce D."/>
            <person name="Goodwin L."/>
            <person name="Pitluck S."/>
            <person name="Land M.L."/>
            <person name="Hauser L."/>
            <person name="Chang Y.-J."/>
            <person name="Anderson I.J."/>
            <person name="Johnson E."/>
            <person name="Mulhopadhyay B."/>
            <person name="Kyrpides N."/>
            <person name="Woyke T.J."/>
        </authorList>
    </citation>
    <scope>NUCLEOTIDE SEQUENCE [LARGE SCALE GENOMIC DNA]</scope>
    <source>
        <strain evidence="2 3">6</strain>
    </source>
</reference>
<keyword evidence="2" id="KW-0808">Transferase</keyword>
<dbReference type="InterPro" id="IPR008513">
    <property type="entry name" value="tRNA(Met)_cyd_acetate_ligase"/>
</dbReference>
<keyword evidence="3" id="KW-1185">Reference proteome</keyword>
<dbReference type="eggNOG" id="COG1323">
    <property type="taxonomic scope" value="Bacteria"/>
</dbReference>
<evidence type="ECO:0000256" key="1">
    <source>
        <dbReference type="ARBA" id="ARBA00022694"/>
    </source>
</evidence>
<dbReference type="Gene3D" id="3.40.50.620">
    <property type="entry name" value="HUPs"/>
    <property type="match status" value="1"/>
</dbReference>
<proteinExistence type="predicted"/>
<dbReference type="PANTHER" id="PTHR37825:SF1">
    <property type="entry name" value="TRNA(MET) CYTIDINE ACETATE LIGASE"/>
    <property type="match status" value="1"/>
</dbReference>